<dbReference type="InterPro" id="IPR027417">
    <property type="entry name" value="P-loop_NTPase"/>
</dbReference>
<keyword evidence="1" id="KW-0813">Transport</keyword>
<keyword evidence="6" id="KW-0472">Membrane</keyword>
<keyword evidence="4" id="KW-0067">ATP-binding</keyword>
<feature type="domain" description="ABC transporter" evidence="7">
    <location>
        <begin position="6"/>
        <end position="185"/>
    </location>
</feature>
<dbReference type="SMART" id="SM00382">
    <property type="entry name" value="AAA"/>
    <property type="match status" value="1"/>
</dbReference>
<keyword evidence="2" id="KW-0547">Nucleotide-binding</keyword>
<sequence length="187" mass="19436">MTAALLELTGVACRRGGRMLFQDVSLTLSAGEALLVTGANGSGKSSLLRIIAGLLRPSAGQVSREGRIAFADERHALDDAAPLSVALARWAALDRNPTTSLDAVGLQDLGMLPVRLLSTGQRRRAALARVMATGAPLWILDEPDLGLDAEGCHLLERRIAAHRAAGGAAIVASHRALDLPGAAGLRL</sequence>
<name>A0ABX0XPV9_9SPHN</name>
<keyword evidence="3" id="KW-0201">Cytochrome c-type biogenesis</keyword>
<dbReference type="Pfam" id="PF00005">
    <property type="entry name" value="ABC_tran"/>
    <property type="match status" value="1"/>
</dbReference>
<dbReference type="InterPro" id="IPR005895">
    <property type="entry name" value="ABC_transptr_haem_export_CcmA"/>
</dbReference>
<evidence type="ECO:0000256" key="3">
    <source>
        <dbReference type="ARBA" id="ARBA00022748"/>
    </source>
</evidence>
<dbReference type="SUPFAM" id="SSF52540">
    <property type="entry name" value="P-loop containing nucleoside triphosphate hydrolases"/>
    <property type="match status" value="1"/>
</dbReference>
<dbReference type="PANTHER" id="PTHR43499">
    <property type="entry name" value="ABC TRANSPORTER I FAMILY MEMBER 1"/>
    <property type="match status" value="1"/>
</dbReference>
<dbReference type="InterPro" id="IPR003439">
    <property type="entry name" value="ABC_transporter-like_ATP-bd"/>
</dbReference>
<dbReference type="PANTHER" id="PTHR43499:SF1">
    <property type="entry name" value="ABC TRANSPORTER I FAMILY MEMBER 1"/>
    <property type="match status" value="1"/>
</dbReference>
<organism evidence="8 9">
    <name type="scientific">Sphingomonas jejuensis</name>
    <dbReference type="NCBI Taxonomy" id="904715"/>
    <lineage>
        <taxon>Bacteria</taxon>
        <taxon>Pseudomonadati</taxon>
        <taxon>Pseudomonadota</taxon>
        <taxon>Alphaproteobacteria</taxon>
        <taxon>Sphingomonadales</taxon>
        <taxon>Sphingomonadaceae</taxon>
        <taxon>Sphingomonas</taxon>
    </lineage>
</organism>
<keyword evidence="5" id="KW-1278">Translocase</keyword>
<dbReference type="InterPro" id="IPR003593">
    <property type="entry name" value="AAA+_ATPase"/>
</dbReference>
<dbReference type="NCBIfam" id="TIGR01189">
    <property type="entry name" value="ccmA"/>
    <property type="match status" value="1"/>
</dbReference>
<proteinExistence type="predicted"/>
<comment type="caution">
    <text evidence="8">The sequence shown here is derived from an EMBL/GenBank/DDBJ whole genome shotgun (WGS) entry which is preliminary data.</text>
</comment>
<evidence type="ECO:0000313" key="8">
    <source>
        <dbReference type="EMBL" id="NJC34824.1"/>
    </source>
</evidence>
<gene>
    <name evidence="8" type="ORF">GGR88_002338</name>
</gene>
<evidence type="ECO:0000256" key="1">
    <source>
        <dbReference type="ARBA" id="ARBA00022448"/>
    </source>
</evidence>
<reference evidence="8 9" key="1">
    <citation type="submission" date="2020-03" db="EMBL/GenBank/DDBJ databases">
        <title>Genomic Encyclopedia of Type Strains, Phase IV (KMG-IV): sequencing the most valuable type-strain genomes for metagenomic binning, comparative biology and taxonomic classification.</title>
        <authorList>
            <person name="Goeker M."/>
        </authorList>
    </citation>
    <scope>NUCLEOTIDE SEQUENCE [LARGE SCALE GENOMIC DNA]</scope>
    <source>
        <strain evidence="8 9">DSM 27651</strain>
    </source>
</reference>
<evidence type="ECO:0000256" key="5">
    <source>
        <dbReference type="ARBA" id="ARBA00022967"/>
    </source>
</evidence>
<dbReference type="RefSeq" id="WP_167955158.1">
    <property type="nucleotide sequence ID" value="NZ_JAATJE010000002.1"/>
</dbReference>
<keyword evidence="9" id="KW-1185">Reference proteome</keyword>
<dbReference type="Gene3D" id="3.40.50.300">
    <property type="entry name" value="P-loop containing nucleotide triphosphate hydrolases"/>
    <property type="match status" value="1"/>
</dbReference>
<dbReference type="EMBL" id="JAATJE010000002">
    <property type="protein sequence ID" value="NJC34824.1"/>
    <property type="molecule type" value="Genomic_DNA"/>
</dbReference>
<accession>A0ABX0XPV9</accession>
<dbReference type="PROSITE" id="PS50893">
    <property type="entry name" value="ABC_TRANSPORTER_2"/>
    <property type="match status" value="1"/>
</dbReference>
<evidence type="ECO:0000259" key="7">
    <source>
        <dbReference type="PROSITE" id="PS50893"/>
    </source>
</evidence>
<protein>
    <submittedName>
        <fullName evidence="8">Heme exporter protein A</fullName>
    </submittedName>
</protein>
<evidence type="ECO:0000313" key="9">
    <source>
        <dbReference type="Proteomes" id="UP000734218"/>
    </source>
</evidence>
<evidence type="ECO:0000256" key="4">
    <source>
        <dbReference type="ARBA" id="ARBA00022840"/>
    </source>
</evidence>
<evidence type="ECO:0000256" key="2">
    <source>
        <dbReference type="ARBA" id="ARBA00022741"/>
    </source>
</evidence>
<evidence type="ECO:0000256" key="6">
    <source>
        <dbReference type="ARBA" id="ARBA00023136"/>
    </source>
</evidence>
<dbReference type="Proteomes" id="UP000734218">
    <property type="component" value="Unassembled WGS sequence"/>
</dbReference>